<dbReference type="PANTHER" id="PTHR10704">
    <property type="entry name" value="CARBOHYDRATE SULFOTRANSFERASE"/>
    <property type="match status" value="1"/>
</dbReference>
<dbReference type="PANTHER" id="PTHR10704:SF71">
    <property type="entry name" value="CARBOHYDRATE SULFOTRANSFERASE 1-LIKE"/>
    <property type="match status" value="1"/>
</dbReference>
<protein>
    <submittedName>
        <fullName evidence="3">Carbohydrate sulfotransferase 5-like</fullName>
    </submittedName>
</protein>
<accession>A0ABM0N173</accession>
<dbReference type="InterPro" id="IPR027417">
    <property type="entry name" value="P-loop_NTPase"/>
</dbReference>
<dbReference type="RefSeq" id="XP_006826014.1">
    <property type="nucleotide sequence ID" value="XM_006825951.1"/>
</dbReference>
<keyword evidence="1" id="KW-1133">Transmembrane helix</keyword>
<evidence type="ECO:0000256" key="1">
    <source>
        <dbReference type="SAM" id="Phobius"/>
    </source>
</evidence>
<dbReference type="Gene3D" id="3.40.50.300">
    <property type="entry name" value="P-loop containing nucleotide triphosphate hydrolases"/>
    <property type="match status" value="1"/>
</dbReference>
<gene>
    <name evidence="3" type="primary">LOC102806519</name>
</gene>
<name>A0ABM0N173_SACKO</name>
<sequence length="357" mass="40381">MVLPRFVTVSLTIMLIALLSLMTCLMAIIEGYSQPIPREGATPDTGQISKLRKSRQSDSVHLLVVVMDGTSPSFIKELMDNDSNSMYITESSFIEGVSSPSAVEIMEAIYTCNFTKLVQTRNLPIDNPDSNKNSFIYHALSRYSFLLTQDQLSQVKNNYTTLDDVLSDICDRKRFSVIETSRLNNFQEISKLATMVNLKIIHLVRDPRATFRLKITHESTVGERTISQKDVDDFCNLLNKNAMLLQNCPDWLEGRYLLLRYEDVIMHPSQQVEHINEFLNINLRTHGVTFTHNGDDLQQDDPLSFLSVSAIQEKCSFAMKLLSYKSVNSISELTEMTSIVGHQPALRYCTRNSGGSS</sequence>
<feature type="transmembrane region" description="Helical" evidence="1">
    <location>
        <begin position="6"/>
        <end position="29"/>
    </location>
</feature>
<dbReference type="Pfam" id="PF13469">
    <property type="entry name" value="Sulfotransfer_3"/>
    <property type="match status" value="1"/>
</dbReference>
<evidence type="ECO:0000313" key="3">
    <source>
        <dbReference type="RefSeq" id="XP_006826014.1"/>
    </source>
</evidence>
<dbReference type="Proteomes" id="UP000694865">
    <property type="component" value="Unplaced"/>
</dbReference>
<organism evidence="2 3">
    <name type="scientific">Saccoglossus kowalevskii</name>
    <name type="common">Acorn worm</name>
    <dbReference type="NCBI Taxonomy" id="10224"/>
    <lineage>
        <taxon>Eukaryota</taxon>
        <taxon>Metazoa</taxon>
        <taxon>Hemichordata</taxon>
        <taxon>Enteropneusta</taxon>
        <taxon>Harrimaniidae</taxon>
        <taxon>Saccoglossus</taxon>
    </lineage>
</organism>
<dbReference type="GeneID" id="102806519"/>
<keyword evidence="2" id="KW-1185">Reference proteome</keyword>
<dbReference type="InterPro" id="IPR051135">
    <property type="entry name" value="Gal/GlcNAc/GalNAc_ST"/>
</dbReference>
<keyword evidence="1" id="KW-0812">Transmembrane</keyword>
<evidence type="ECO:0000313" key="2">
    <source>
        <dbReference type="Proteomes" id="UP000694865"/>
    </source>
</evidence>
<keyword evidence="1" id="KW-0472">Membrane</keyword>
<dbReference type="SUPFAM" id="SSF52540">
    <property type="entry name" value="P-loop containing nucleoside triphosphate hydrolases"/>
    <property type="match status" value="1"/>
</dbReference>
<proteinExistence type="predicted"/>
<reference evidence="3" key="1">
    <citation type="submission" date="2025-08" db="UniProtKB">
        <authorList>
            <consortium name="RefSeq"/>
        </authorList>
    </citation>
    <scope>IDENTIFICATION</scope>
    <source>
        <tissue evidence="3">Testes</tissue>
    </source>
</reference>